<feature type="compositionally biased region" description="Polar residues" evidence="1">
    <location>
        <begin position="535"/>
        <end position="545"/>
    </location>
</feature>
<feature type="region of interest" description="Disordered" evidence="1">
    <location>
        <begin position="1"/>
        <end position="130"/>
    </location>
</feature>
<protein>
    <submittedName>
        <fullName evidence="2">Uncharacterized protein</fullName>
    </submittedName>
</protein>
<feature type="region of interest" description="Disordered" evidence="1">
    <location>
        <begin position="506"/>
        <end position="545"/>
    </location>
</feature>
<keyword evidence="3" id="KW-1185">Reference proteome</keyword>
<evidence type="ECO:0000313" key="2">
    <source>
        <dbReference type="EMBL" id="KAF4457764.1"/>
    </source>
</evidence>
<accession>A0A8H4KY56</accession>
<gene>
    <name evidence="2" type="ORF">F53441_388</name>
</gene>
<feature type="compositionally biased region" description="Basic and acidic residues" evidence="1">
    <location>
        <begin position="57"/>
        <end position="69"/>
    </location>
</feature>
<dbReference type="Proteomes" id="UP000605986">
    <property type="component" value="Unassembled WGS sequence"/>
</dbReference>
<proteinExistence type="predicted"/>
<reference evidence="2" key="1">
    <citation type="submission" date="2020-01" db="EMBL/GenBank/DDBJ databases">
        <title>Identification and distribution of gene clusters putatively required for synthesis of sphingolipid metabolism inhibitors in phylogenetically diverse species of the filamentous fungus Fusarium.</title>
        <authorList>
            <person name="Kim H.-S."/>
            <person name="Busman M."/>
            <person name="Brown D.W."/>
            <person name="Divon H."/>
            <person name="Uhlig S."/>
            <person name="Proctor R.H."/>
        </authorList>
    </citation>
    <scope>NUCLEOTIDE SEQUENCE</scope>
    <source>
        <strain evidence="2">NRRL 53441</strain>
    </source>
</reference>
<feature type="compositionally biased region" description="Polar residues" evidence="1">
    <location>
        <begin position="93"/>
        <end position="106"/>
    </location>
</feature>
<dbReference type="AlphaFoldDB" id="A0A8H4KY56"/>
<name>A0A8H4KY56_9HYPO</name>
<dbReference type="OrthoDB" id="5102470at2759"/>
<evidence type="ECO:0000256" key="1">
    <source>
        <dbReference type="SAM" id="MobiDB-lite"/>
    </source>
</evidence>
<sequence>MTLPETKGKHLLSPQPEQQKTKKSRAIYIAESPGGTMGEADPSVFHHPGASASHKIPAGDKDPKIEETGIKPLSPPTESLLESYSFRPAADSSPANPQSTASQQVGKEQPPKQNSRHKYTNHDLSQDHLSTLSVREKLRKGIAMGFVNNLAYRHASRDSMTVHGMLKRTDAHHNIDPDLTSFHFIGVPEQDGRVADMVNHELVNQEAGTSERERVNFHIKKTKHIQARSSQLLIASQRLQAVTGTANCHPHAPFPMHDPYSNLIMHIEELPCKDNPHLASGPPNSSGLMSWLERACRRFGYWKLELDSLNFKQDVMNNRLTNRSLSLGSKTTESINNEVPFEVLELYTPKGSITLYEVNIVYGTPPLPQRWTWFKIVKPLFDITGPVPGYLQNTPDTTMVFAIPTTKIEKIKEEDNAIRQLVLEWKFSQNGIPNFAVTPHPLFMKEFPPDFLWIQRAPNYSHEESWWKEVGEIAINDRDRWNRVQELMARNLCLVVARSKEGGSWVQVGPEAPKEDHARNMMPNSGPGNRRAKTTRGTSGLRNEV</sequence>
<comment type="caution">
    <text evidence="2">The sequence shown here is derived from an EMBL/GenBank/DDBJ whole genome shotgun (WGS) entry which is preliminary data.</text>
</comment>
<evidence type="ECO:0000313" key="3">
    <source>
        <dbReference type="Proteomes" id="UP000605986"/>
    </source>
</evidence>
<organism evidence="2 3">
    <name type="scientific">Fusarium austroafricanum</name>
    <dbReference type="NCBI Taxonomy" id="2364996"/>
    <lineage>
        <taxon>Eukaryota</taxon>
        <taxon>Fungi</taxon>
        <taxon>Dikarya</taxon>
        <taxon>Ascomycota</taxon>
        <taxon>Pezizomycotina</taxon>
        <taxon>Sordariomycetes</taxon>
        <taxon>Hypocreomycetidae</taxon>
        <taxon>Hypocreales</taxon>
        <taxon>Nectriaceae</taxon>
        <taxon>Fusarium</taxon>
        <taxon>Fusarium concolor species complex</taxon>
    </lineage>
</organism>
<dbReference type="EMBL" id="JAADJG010000016">
    <property type="protein sequence ID" value="KAF4457764.1"/>
    <property type="molecule type" value="Genomic_DNA"/>
</dbReference>